<dbReference type="AlphaFoldDB" id="A0A8H6TGU4"/>
<dbReference type="EMBL" id="JACAZF010000001">
    <property type="protein sequence ID" value="KAF7316436.1"/>
    <property type="molecule type" value="Genomic_DNA"/>
</dbReference>
<reference evidence="2" key="1">
    <citation type="submission" date="2020-05" db="EMBL/GenBank/DDBJ databases">
        <title>Mycena genomes resolve the evolution of fungal bioluminescence.</title>
        <authorList>
            <person name="Tsai I.J."/>
        </authorList>
    </citation>
    <scope>NUCLEOTIDE SEQUENCE</scope>
    <source>
        <strain evidence="2">171206Taipei</strain>
    </source>
</reference>
<evidence type="ECO:0000259" key="1">
    <source>
        <dbReference type="PROSITE" id="PS50181"/>
    </source>
</evidence>
<feature type="domain" description="F-box" evidence="1">
    <location>
        <begin position="1"/>
        <end position="21"/>
    </location>
</feature>
<dbReference type="Proteomes" id="UP000636479">
    <property type="component" value="Unassembled WGS sequence"/>
</dbReference>
<organism evidence="2 3">
    <name type="scientific">Mycena indigotica</name>
    <dbReference type="NCBI Taxonomy" id="2126181"/>
    <lineage>
        <taxon>Eukaryota</taxon>
        <taxon>Fungi</taxon>
        <taxon>Dikarya</taxon>
        <taxon>Basidiomycota</taxon>
        <taxon>Agaricomycotina</taxon>
        <taxon>Agaricomycetes</taxon>
        <taxon>Agaricomycetidae</taxon>
        <taxon>Agaricales</taxon>
        <taxon>Marasmiineae</taxon>
        <taxon>Mycenaceae</taxon>
        <taxon>Mycena</taxon>
    </lineage>
</organism>
<dbReference type="Pfam" id="PF12937">
    <property type="entry name" value="F-box-like"/>
    <property type="match status" value="1"/>
</dbReference>
<accession>A0A8H6TGU4</accession>
<dbReference type="CDD" id="cd09917">
    <property type="entry name" value="F-box_SF"/>
    <property type="match status" value="1"/>
</dbReference>
<dbReference type="PROSITE" id="PS50181">
    <property type="entry name" value="FBOX"/>
    <property type="match status" value="1"/>
</dbReference>
<evidence type="ECO:0000313" key="3">
    <source>
        <dbReference type="Proteomes" id="UP000636479"/>
    </source>
</evidence>
<dbReference type="OrthoDB" id="2635672at2759"/>
<dbReference type="GeneID" id="59341065"/>
<proteinExistence type="predicted"/>
<dbReference type="RefSeq" id="XP_037226459.1">
    <property type="nucleotide sequence ID" value="XM_037358549.1"/>
</dbReference>
<comment type="caution">
    <text evidence="2">The sequence shown here is derived from an EMBL/GenBank/DDBJ whole genome shotgun (WGS) entry which is preliminary data.</text>
</comment>
<evidence type="ECO:0000313" key="2">
    <source>
        <dbReference type="EMBL" id="KAF7316436.1"/>
    </source>
</evidence>
<dbReference type="InterPro" id="IPR001810">
    <property type="entry name" value="F-box_dom"/>
</dbReference>
<sequence>MLNEFPTEILLEIFQYLDPKDPGLFAVSTCNRRLHYLALPVHLAAYDVPLDLTSKELILRHEQLEVLPGLQSALFIRRLSRLSCSFALNSARREYKVEDRDVFFRRIKTLAKFISRLEGLNEVTLSFQDLNFWVVEESLGVLEAWGSAITALLDAVLSSRCKKLSVVGGIFIVHASQFPRWNTATQNIGRRTTVMSDITRKLASHLTLTKHDTHRTIDAGQSQLEILNLHSRLLLLHPVYSWTLAAFKATTPNLTSLSISHVDIPESSWDDVMPSIHVPALQTLELHLKCKIQLLPFIQFLLRHPLIHTLSLGRELLPSEEAVAPRDCLSQLVSLSAPPPFVHFLLAERRISSIFSLRVLANVTSSTPYNVAGINKELACCVAGLEQDLIRMTLAIYVDYNASHWTGFFPDEENSDLYRARFRGLQRPLVDAIQYAQTLEFESTCPSDGFEDLALRWLPPRLRDVSFTKCLKSNADIQSFVSRIEEARPTIRSISVDGVLRNG</sequence>
<gene>
    <name evidence="2" type="ORF">MIND_00162600</name>
</gene>
<dbReference type="InterPro" id="IPR036047">
    <property type="entry name" value="F-box-like_dom_sf"/>
</dbReference>
<protein>
    <recommendedName>
        <fullName evidence="1">F-box domain-containing protein</fullName>
    </recommendedName>
</protein>
<dbReference type="SUPFAM" id="SSF81383">
    <property type="entry name" value="F-box domain"/>
    <property type="match status" value="1"/>
</dbReference>
<name>A0A8H6TGU4_9AGAR</name>
<keyword evidence="3" id="KW-1185">Reference proteome</keyword>